<dbReference type="GO" id="GO:0005886">
    <property type="term" value="C:plasma membrane"/>
    <property type="evidence" value="ECO:0007669"/>
    <property type="project" value="UniProtKB-SubCell"/>
</dbReference>
<proteinExistence type="predicted"/>
<organism evidence="8 9">
    <name type="scientific">Roseibium aggregatum</name>
    <dbReference type="NCBI Taxonomy" id="187304"/>
    <lineage>
        <taxon>Bacteria</taxon>
        <taxon>Pseudomonadati</taxon>
        <taxon>Pseudomonadota</taxon>
        <taxon>Alphaproteobacteria</taxon>
        <taxon>Hyphomicrobiales</taxon>
        <taxon>Stappiaceae</taxon>
        <taxon>Roseibium</taxon>
    </lineage>
</organism>
<dbReference type="InterPro" id="IPR004960">
    <property type="entry name" value="LipA_acyltrans"/>
</dbReference>
<feature type="region of interest" description="Disordered" evidence="7">
    <location>
        <begin position="300"/>
        <end position="319"/>
    </location>
</feature>
<dbReference type="GO" id="GO:0009247">
    <property type="term" value="P:glycolipid biosynthetic process"/>
    <property type="evidence" value="ECO:0007669"/>
    <property type="project" value="UniProtKB-ARBA"/>
</dbReference>
<evidence type="ECO:0000313" key="8">
    <source>
        <dbReference type="EMBL" id="MBN9670590.1"/>
    </source>
</evidence>
<evidence type="ECO:0000313" key="9">
    <source>
        <dbReference type="Proteomes" id="UP000664096"/>
    </source>
</evidence>
<keyword evidence="4" id="KW-0808">Transferase</keyword>
<dbReference type="PANTHER" id="PTHR30606">
    <property type="entry name" value="LIPID A BIOSYNTHESIS LAUROYL ACYLTRANSFERASE"/>
    <property type="match status" value="1"/>
</dbReference>
<dbReference type="EMBL" id="JAEKJZ010000001">
    <property type="protein sequence ID" value="MBN9670590.1"/>
    <property type="molecule type" value="Genomic_DNA"/>
</dbReference>
<reference evidence="8" key="1">
    <citation type="submission" date="2020-12" db="EMBL/GenBank/DDBJ databases">
        <title>Oil enriched cultivation method for isolating marine PHA-producing bacteria.</title>
        <authorList>
            <person name="Zheng W."/>
            <person name="Yu S."/>
            <person name="Huang Y."/>
        </authorList>
    </citation>
    <scope>NUCLEOTIDE SEQUENCE</scope>
    <source>
        <strain evidence="8">SY-2-12</strain>
    </source>
</reference>
<evidence type="ECO:0000256" key="6">
    <source>
        <dbReference type="ARBA" id="ARBA00023315"/>
    </source>
</evidence>
<dbReference type="Proteomes" id="UP000664096">
    <property type="component" value="Unassembled WGS sequence"/>
</dbReference>
<comment type="caution">
    <text evidence="8">The sequence shown here is derived from an EMBL/GenBank/DDBJ whole genome shotgun (WGS) entry which is preliminary data.</text>
</comment>
<dbReference type="Pfam" id="PF03279">
    <property type="entry name" value="Lip_A_acyltrans"/>
    <property type="match status" value="1"/>
</dbReference>
<keyword evidence="6 8" id="KW-0012">Acyltransferase</keyword>
<evidence type="ECO:0000256" key="7">
    <source>
        <dbReference type="SAM" id="MobiDB-lite"/>
    </source>
</evidence>
<dbReference type="GO" id="GO:0016746">
    <property type="term" value="F:acyltransferase activity"/>
    <property type="evidence" value="ECO:0007669"/>
    <property type="project" value="UniProtKB-KW"/>
</dbReference>
<dbReference type="PANTHER" id="PTHR30606:SF9">
    <property type="entry name" value="LIPID A BIOSYNTHESIS LAUROYLTRANSFERASE"/>
    <property type="match status" value="1"/>
</dbReference>
<evidence type="ECO:0000256" key="5">
    <source>
        <dbReference type="ARBA" id="ARBA00023136"/>
    </source>
</evidence>
<comment type="subcellular location">
    <subcellularLocation>
        <location evidence="1">Cell inner membrane</location>
    </subcellularLocation>
</comment>
<evidence type="ECO:0000256" key="4">
    <source>
        <dbReference type="ARBA" id="ARBA00022679"/>
    </source>
</evidence>
<keyword evidence="5" id="KW-0472">Membrane</keyword>
<dbReference type="CDD" id="cd07984">
    <property type="entry name" value="LPLAT_LABLAT-like"/>
    <property type="match status" value="1"/>
</dbReference>
<protein>
    <submittedName>
        <fullName evidence="8">Lauroyl acyltransferase</fullName>
    </submittedName>
</protein>
<keyword evidence="2" id="KW-1003">Cell membrane</keyword>
<evidence type="ECO:0000256" key="1">
    <source>
        <dbReference type="ARBA" id="ARBA00004533"/>
    </source>
</evidence>
<name>A0A939J3X1_9HYPH</name>
<dbReference type="RefSeq" id="WP_207140064.1">
    <property type="nucleotide sequence ID" value="NZ_JAEKJZ010000001.1"/>
</dbReference>
<accession>A0A939J3X1</accession>
<sequence length="319" mass="36221">MSRKLRQRKAPRRLEFQNRIEGIALNAAIRVFRLIPVATASFLMGKAWRLFGPFNARHRRALQHVEMALPEKTAAERDAIVRDMWENLGRVAAETFHIDRLLDQDRRFESVADERMFDILKEKNGCILVSFHSGNWELCVQPLVGLGYEITGIYQALRNPEADKALTNLRKDLYKGGLLSKGHSTARKILTTLKNGGIVAMMGDLRETRGIQVPFFGKMAYANPVPASLARTCNVPIVLGRVVRKKGVNFRIEGHVVSVPVTEDRQADILAATEDIHRIFEGWIRDCPEQWMWIHKKWAKPGTQKQARKAAARPRTGPV</sequence>
<evidence type="ECO:0000256" key="3">
    <source>
        <dbReference type="ARBA" id="ARBA00022519"/>
    </source>
</evidence>
<dbReference type="AlphaFoldDB" id="A0A939J3X1"/>
<keyword evidence="3" id="KW-0997">Cell inner membrane</keyword>
<evidence type="ECO:0000256" key="2">
    <source>
        <dbReference type="ARBA" id="ARBA00022475"/>
    </source>
</evidence>
<gene>
    <name evidence="8" type="ORF">JF539_09600</name>
</gene>